<evidence type="ECO:0000259" key="3">
    <source>
        <dbReference type="PROSITE" id="PS51109"/>
    </source>
</evidence>
<keyword evidence="1" id="KW-0732">Signal</keyword>
<sequence length="400" mass="44039">MKIISKLLPAFKTKLVIPILSIIALVAFVSFTTYQVTKAQITVTEDGEVSAIRTHADTVEDVLNELDIEVEDHDKLSHPKDELITSGMKIDLIKANEIIVSINDEDKTYFTTTETVGAFLDEQKIEVSDHDEVSLNRDHKIEAGLSIEIKEAYQVMLNDGGEEKQVWVTGGTVADLLKSENVSLGDLDRLEPKESDRLSEATNITITRVEKVTDIVEETKDYSIVKKNDSSLAKGTEKVVSSGKEGIIAKHYEVVLENGKEVSRELIKEEVKKESEQRVVAVGTKVNQNTGVNTVSRGDDTVARTLTMHATAYNWNCASCDGRGLTRTGINLKANPNLKIVAVDPSVIPLGTKLWVEGYGYATANDTGGAIKGNRIDVHLPTLAEAYRYGRKTVQVRILE</sequence>
<dbReference type="SMART" id="SM01208">
    <property type="entry name" value="G5"/>
    <property type="match status" value="1"/>
</dbReference>
<dbReference type="Gene3D" id="2.20.230.10">
    <property type="entry name" value="Resuscitation-promoting factor rpfb"/>
    <property type="match status" value="1"/>
</dbReference>
<dbReference type="InterPro" id="IPR051933">
    <property type="entry name" value="Resuscitation_pf_RpfB"/>
</dbReference>
<dbReference type="Pfam" id="PF06725">
    <property type="entry name" value="3D"/>
    <property type="match status" value="1"/>
</dbReference>
<dbReference type="AlphaFoldDB" id="A0A6A8DH49"/>
<dbReference type="InterPro" id="IPR036908">
    <property type="entry name" value="RlpA-like_sf"/>
</dbReference>
<dbReference type="SUPFAM" id="SSF50685">
    <property type="entry name" value="Barwin-like endoglucanases"/>
    <property type="match status" value="1"/>
</dbReference>
<dbReference type="PROSITE" id="PS51109">
    <property type="entry name" value="G5"/>
    <property type="match status" value="1"/>
</dbReference>
<accession>A0A6A8DH49</accession>
<dbReference type="Gene3D" id="2.40.40.10">
    <property type="entry name" value="RlpA-like domain"/>
    <property type="match status" value="1"/>
</dbReference>
<feature type="domain" description="G5" evidence="3">
    <location>
        <begin position="206"/>
        <end position="286"/>
    </location>
</feature>
<reference evidence="4" key="1">
    <citation type="submission" date="2019-11" db="EMBL/GenBank/DDBJ databases">
        <authorList>
            <person name="Li J."/>
        </authorList>
    </citation>
    <scope>NUCLEOTIDE SEQUENCE</scope>
    <source>
        <strain evidence="4">B6B</strain>
    </source>
</reference>
<dbReference type="RefSeq" id="WP_153738598.1">
    <property type="nucleotide sequence ID" value="NZ_WJNG01000022.1"/>
</dbReference>
<dbReference type="Proteomes" id="UP000799092">
    <property type="component" value="Unassembled WGS sequence"/>
</dbReference>
<feature type="transmembrane region" description="Helical" evidence="2">
    <location>
        <begin position="15"/>
        <end position="34"/>
    </location>
</feature>
<evidence type="ECO:0000256" key="2">
    <source>
        <dbReference type="SAM" id="Phobius"/>
    </source>
</evidence>
<proteinExistence type="predicted"/>
<dbReference type="GO" id="GO:0009254">
    <property type="term" value="P:peptidoglycan turnover"/>
    <property type="evidence" value="ECO:0007669"/>
    <property type="project" value="InterPro"/>
</dbReference>
<dbReference type="GO" id="GO:0019867">
    <property type="term" value="C:outer membrane"/>
    <property type="evidence" value="ECO:0007669"/>
    <property type="project" value="InterPro"/>
</dbReference>
<dbReference type="GO" id="GO:0004553">
    <property type="term" value="F:hydrolase activity, hydrolyzing O-glycosyl compounds"/>
    <property type="evidence" value="ECO:0007669"/>
    <property type="project" value="InterPro"/>
</dbReference>
<evidence type="ECO:0000256" key="1">
    <source>
        <dbReference type="ARBA" id="ARBA00022729"/>
    </source>
</evidence>
<keyword evidence="2" id="KW-0812">Transmembrane</keyword>
<keyword evidence="5" id="KW-1185">Reference proteome</keyword>
<evidence type="ECO:0000313" key="5">
    <source>
        <dbReference type="Proteomes" id="UP000799092"/>
    </source>
</evidence>
<evidence type="ECO:0000313" key="4">
    <source>
        <dbReference type="EMBL" id="MRH45003.1"/>
    </source>
</evidence>
<organism evidence="4 5">
    <name type="scientific">Aquibacillus halophilus</name>
    <dbReference type="NCBI Taxonomy" id="930132"/>
    <lineage>
        <taxon>Bacteria</taxon>
        <taxon>Bacillati</taxon>
        <taxon>Bacillota</taxon>
        <taxon>Bacilli</taxon>
        <taxon>Bacillales</taxon>
        <taxon>Bacillaceae</taxon>
        <taxon>Aquibacillus</taxon>
    </lineage>
</organism>
<keyword evidence="2" id="KW-1133">Transmembrane helix</keyword>
<dbReference type="Pfam" id="PF03990">
    <property type="entry name" value="DUF348"/>
    <property type="match status" value="3"/>
</dbReference>
<dbReference type="InterPro" id="IPR010611">
    <property type="entry name" value="3D_dom"/>
</dbReference>
<dbReference type="CDD" id="cd22786">
    <property type="entry name" value="DPBB_YuiC-like"/>
    <property type="match status" value="1"/>
</dbReference>
<name>A0A6A8DH49_9BACI</name>
<keyword evidence="2" id="KW-0472">Membrane</keyword>
<protein>
    <submittedName>
        <fullName evidence="4">DUF348 domain-containing protein</fullName>
    </submittedName>
</protein>
<dbReference type="Pfam" id="PF07501">
    <property type="entry name" value="G5"/>
    <property type="match status" value="1"/>
</dbReference>
<gene>
    <name evidence="4" type="ORF">GH741_20370</name>
</gene>
<dbReference type="PANTHER" id="PTHR39160:SF4">
    <property type="entry name" value="RESUSCITATION-PROMOTING FACTOR RPFB"/>
    <property type="match status" value="1"/>
</dbReference>
<dbReference type="PANTHER" id="PTHR39160">
    <property type="entry name" value="CELL WALL-BINDING PROTEIN YOCH"/>
    <property type="match status" value="1"/>
</dbReference>
<dbReference type="OrthoDB" id="9798935at2"/>
<dbReference type="InterPro" id="IPR011098">
    <property type="entry name" value="G5_dom"/>
</dbReference>
<dbReference type="EMBL" id="WJNG01000022">
    <property type="protein sequence ID" value="MRH45003.1"/>
    <property type="molecule type" value="Genomic_DNA"/>
</dbReference>
<dbReference type="InterPro" id="IPR007137">
    <property type="entry name" value="DUF348"/>
</dbReference>
<comment type="caution">
    <text evidence="4">The sequence shown here is derived from an EMBL/GenBank/DDBJ whole genome shotgun (WGS) entry which is preliminary data.</text>
</comment>